<feature type="domain" description="Alpha/beta hydrolase fold-5" evidence="1">
    <location>
        <begin position="81"/>
        <end position="237"/>
    </location>
</feature>
<organism evidence="2 3">
    <name type="scientific">Microbacterium esteraromaticum</name>
    <dbReference type="NCBI Taxonomy" id="57043"/>
    <lineage>
        <taxon>Bacteria</taxon>
        <taxon>Bacillati</taxon>
        <taxon>Actinomycetota</taxon>
        <taxon>Actinomycetes</taxon>
        <taxon>Micrococcales</taxon>
        <taxon>Microbacteriaceae</taxon>
        <taxon>Microbacterium</taxon>
    </lineage>
</organism>
<gene>
    <name evidence="2" type="ORF">JF543_13430</name>
</gene>
<protein>
    <submittedName>
        <fullName evidence="2">Alpha/beta hydrolase</fullName>
    </submittedName>
</protein>
<dbReference type="Pfam" id="PF12695">
    <property type="entry name" value="Abhydrolase_5"/>
    <property type="match status" value="1"/>
</dbReference>
<evidence type="ECO:0000313" key="2">
    <source>
        <dbReference type="EMBL" id="MBN8206954.1"/>
    </source>
</evidence>
<dbReference type="InterPro" id="IPR029059">
    <property type="entry name" value="AB_hydrolase_5"/>
</dbReference>
<dbReference type="EMBL" id="JAEMWU010000003">
    <property type="protein sequence ID" value="MBN8206954.1"/>
    <property type="molecule type" value="Genomic_DNA"/>
</dbReference>
<proteinExistence type="predicted"/>
<reference evidence="2" key="1">
    <citation type="submission" date="2020-12" db="EMBL/GenBank/DDBJ databases">
        <title>PHA producing bacteria isolated from mangrove.</title>
        <authorList>
            <person name="Zheng W."/>
            <person name="Yu S."/>
            <person name="Huang Y."/>
        </authorList>
    </citation>
    <scope>NUCLEOTIDE SEQUENCE</scope>
    <source>
        <strain evidence="2">GN8-5</strain>
    </source>
</reference>
<dbReference type="InterPro" id="IPR029058">
    <property type="entry name" value="AB_hydrolase_fold"/>
</dbReference>
<comment type="caution">
    <text evidence="2">The sequence shown here is derived from an EMBL/GenBank/DDBJ whole genome shotgun (WGS) entry which is preliminary data.</text>
</comment>
<dbReference type="GO" id="GO:0016787">
    <property type="term" value="F:hydrolase activity"/>
    <property type="evidence" value="ECO:0007669"/>
    <property type="project" value="UniProtKB-KW"/>
</dbReference>
<dbReference type="AlphaFoldDB" id="A0A939DXP1"/>
<dbReference type="SUPFAM" id="SSF53474">
    <property type="entry name" value="alpha/beta-Hydrolases"/>
    <property type="match status" value="1"/>
</dbReference>
<dbReference type="Gene3D" id="3.40.50.1820">
    <property type="entry name" value="alpha/beta hydrolase"/>
    <property type="match status" value="1"/>
</dbReference>
<evidence type="ECO:0000259" key="1">
    <source>
        <dbReference type="Pfam" id="PF12695"/>
    </source>
</evidence>
<dbReference type="PROSITE" id="PS51300">
    <property type="entry name" value="NIRD"/>
    <property type="match status" value="1"/>
</dbReference>
<dbReference type="Proteomes" id="UP000664385">
    <property type="component" value="Unassembled WGS sequence"/>
</dbReference>
<keyword evidence="2" id="KW-0378">Hydrolase</keyword>
<dbReference type="RefSeq" id="WP_206824760.1">
    <property type="nucleotide sequence ID" value="NZ_JAEMWU010000003.1"/>
</dbReference>
<evidence type="ECO:0000313" key="3">
    <source>
        <dbReference type="Proteomes" id="UP000664385"/>
    </source>
</evidence>
<sequence>MAKTRAGRGRRGGRWLRWTLWGLLAAVALAIAGMLVWSQVGVMSAEPEPLARAEANPGLVIDDAPQGVVLTPAAGGSTRGLVFIPGAKVQPEAYIAILQDVAVEHGVSVVITRPWLNLAFFDPRGMDAFTSAAPNVDTWMVGGHSLGGVRGCQLAGDADALVLFASYCAADLSGSGLPVLSISGSEDGLSTPQKIADARDLLPADAEMVQIDGAAHASFGNYGPQAGDGTPSISDDDMRTQITELVSGLADELG</sequence>
<name>A0A939DXP1_9MICO</name>
<accession>A0A939DXP1</accession>